<protein>
    <submittedName>
        <fullName evidence="1">Protein Rad9</fullName>
    </submittedName>
</protein>
<proteinExistence type="predicted"/>
<sequence>MVRRLRLWTERCSFRPLLTAQTVLLLLLYVKDSAMPSRRCSKRWMMRPCSKHPQPLYGRCSDV</sequence>
<dbReference type="EMBL" id="MG832642">
    <property type="protein sequence ID" value="AUV62644.1"/>
    <property type="molecule type" value="Genomic_DNA"/>
</dbReference>
<organism evidence="1 2">
    <name type="scientific">Escherichia phage HZ2R8</name>
    <dbReference type="NCBI Taxonomy" id="2079317"/>
    <lineage>
        <taxon>Viruses</taxon>
        <taxon>Duplodnaviria</taxon>
        <taxon>Heunggongvirae</taxon>
        <taxon>Uroviricota</taxon>
        <taxon>Caudoviricetes</taxon>
        <taxon>Autographivirales</taxon>
        <taxon>Autotranscriptaviridae</taxon>
        <taxon>Studiervirinae</taxon>
        <taxon>Teseptimavirus</taxon>
        <taxon>Teseptimavirus HZ2R8</taxon>
    </lineage>
</organism>
<evidence type="ECO:0000313" key="2">
    <source>
        <dbReference type="Proteomes" id="UP000242634"/>
    </source>
</evidence>
<gene>
    <name evidence="1" type="ORF">HZ2R8_20</name>
</gene>
<name>A0A2K9VJZ7_9CAUD</name>
<dbReference type="Proteomes" id="UP000242634">
    <property type="component" value="Segment"/>
</dbReference>
<accession>A0A2K9VJZ7</accession>
<keyword evidence="2" id="KW-1185">Reference proteome</keyword>
<reference evidence="2" key="1">
    <citation type="submission" date="2018-01" db="EMBL/GenBank/DDBJ databases">
        <authorList>
            <person name="Liu P."/>
            <person name="Wang M."/>
            <person name="Tao W."/>
            <person name="Sun Y."/>
        </authorList>
    </citation>
    <scope>NUCLEOTIDE SEQUENCE [LARGE SCALE GENOMIC DNA]</scope>
</reference>
<evidence type="ECO:0000313" key="1">
    <source>
        <dbReference type="EMBL" id="AUV62644.1"/>
    </source>
</evidence>